<evidence type="ECO:0000313" key="2">
    <source>
        <dbReference type="Proteomes" id="UP000018031"/>
    </source>
</evidence>
<dbReference type="AlphaFoldDB" id="T1CNE9"/>
<gene>
    <name evidence="1" type="ORF">PORCRE_1037</name>
</gene>
<sequence>MSSTKTTQKDRESLPEKKAGTLYLFDRKGFVGSAFGVRRMGIQNLFASTV</sequence>
<dbReference type="Proteomes" id="UP000018031">
    <property type="component" value="Unassembled WGS sequence"/>
</dbReference>
<dbReference type="EMBL" id="BAOU01000026">
    <property type="protein sequence ID" value="GAD05337.1"/>
    <property type="molecule type" value="Genomic_DNA"/>
</dbReference>
<proteinExistence type="predicted"/>
<reference evidence="1 2" key="2">
    <citation type="journal article" date="2013" name="Genome Announc.">
        <title>Draft Genome Sequences of Porphyromonas crevioricanis JCM 15906T and Porphyromonas cansulci JCM 13913T Isolated from a Canine Oral Cavity.</title>
        <authorList>
            <person name="Sakamoto M."/>
            <person name="Tanaka N."/>
            <person name="Shiwa Y."/>
            <person name="Yoshikawa H."/>
            <person name="Ohkuma M."/>
        </authorList>
    </citation>
    <scope>NUCLEOTIDE SEQUENCE [LARGE SCALE GENOMIC DNA]</scope>
    <source>
        <strain evidence="1 2">JCM 15906</strain>
    </source>
</reference>
<evidence type="ECO:0000313" key="1">
    <source>
        <dbReference type="EMBL" id="GAD05337.1"/>
    </source>
</evidence>
<organism evidence="1 2">
    <name type="scientific">Porphyromonas crevioricanis JCM 15906</name>
    <dbReference type="NCBI Taxonomy" id="1305617"/>
    <lineage>
        <taxon>Bacteria</taxon>
        <taxon>Pseudomonadati</taxon>
        <taxon>Bacteroidota</taxon>
        <taxon>Bacteroidia</taxon>
        <taxon>Bacteroidales</taxon>
        <taxon>Porphyromonadaceae</taxon>
        <taxon>Porphyromonas</taxon>
    </lineage>
</organism>
<protein>
    <submittedName>
        <fullName evidence="1">Uncharacterized protein</fullName>
    </submittedName>
</protein>
<reference evidence="2" key="1">
    <citation type="journal article" date="2013" name="Genome">
        <title>Draft Genome Sequences of Porphyromonas crevioricanis JCM 15906T and Porphyromonas cansulci JCM 13913T Isolated from a Canine Oral Cavity.</title>
        <authorList>
            <person name="Sakamoto M."/>
            <person name="Tanaka N."/>
            <person name="Shiwa Y."/>
            <person name="Yoshikawa H."/>
            <person name="Ohkuma M."/>
        </authorList>
    </citation>
    <scope>NUCLEOTIDE SEQUENCE [LARGE SCALE GENOMIC DNA]</scope>
    <source>
        <strain evidence="2">JCM 15906</strain>
    </source>
</reference>
<comment type="caution">
    <text evidence="1">The sequence shown here is derived from an EMBL/GenBank/DDBJ whole genome shotgun (WGS) entry which is preliminary data.</text>
</comment>
<accession>T1CNE9</accession>
<name>T1CNE9_9PORP</name>